<dbReference type="InterPro" id="IPR009057">
    <property type="entry name" value="Homeodomain-like_sf"/>
</dbReference>
<proteinExistence type="predicted"/>
<comment type="caution">
    <text evidence="6">The sequence shown here is derived from an EMBL/GenBank/DDBJ whole genome shotgun (WGS) entry which is preliminary data.</text>
</comment>
<evidence type="ECO:0000259" key="5">
    <source>
        <dbReference type="PROSITE" id="PS50977"/>
    </source>
</evidence>
<dbReference type="Pfam" id="PF00440">
    <property type="entry name" value="TetR_N"/>
    <property type="match status" value="1"/>
</dbReference>
<name>A0A373FSJ3_COMTE</name>
<feature type="domain" description="HTH tetR-type" evidence="5">
    <location>
        <begin position="7"/>
        <end position="67"/>
    </location>
</feature>
<dbReference type="GO" id="GO:0003700">
    <property type="term" value="F:DNA-binding transcription factor activity"/>
    <property type="evidence" value="ECO:0007669"/>
    <property type="project" value="TreeGrafter"/>
</dbReference>
<dbReference type="InterPro" id="IPR050109">
    <property type="entry name" value="HTH-type_TetR-like_transc_reg"/>
</dbReference>
<gene>
    <name evidence="6" type="ORF">DZC30_01615</name>
</gene>
<dbReference type="GO" id="GO:0000976">
    <property type="term" value="F:transcription cis-regulatory region binding"/>
    <property type="evidence" value="ECO:0007669"/>
    <property type="project" value="TreeGrafter"/>
</dbReference>
<keyword evidence="7" id="KW-1185">Reference proteome</keyword>
<dbReference type="PANTHER" id="PTHR30055:SF234">
    <property type="entry name" value="HTH-TYPE TRANSCRIPTIONAL REGULATOR BETI"/>
    <property type="match status" value="1"/>
</dbReference>
<dbReference type="PROSITE" id="PS50977">
    <property type="entry name" value="HTH_TETR_2"/>
    <property type="match status" value="1"/>
</dbReference>
<dbReference type="EMBL" id="QURR01000001">
    <property type="protein sequence ID" value="RGE47110.1"/>
    <property type="molecule type" value="Genomic_DNA"/>
</dbReference>
<feature type="DNA-binding region" description="H-T-H motif" evidence="4">
    <location>
        <begin position="30"/>
        <end position="49"/>
    </location>
</feature>
<dbReference type="OrthoDB" id="5816932at2"/>
<evidence type="ECO:0000256" key="1">
    <source>
        <dbReference type="ARBA" id="ARBA00023015"/>
    </source>
</evidence>
<sequence length="201" mass="22479">MREQQKQATRARILRSAMSCLMDLGVARTTTLEVQRRAEVSRGALLHHFPTHADLMSAVIEAIVVRNEQEVARRLQRKSAHSDPVDRAIHTLVDALKEASFLAELELWVVARTDSELRTALIAAERKALGDRVRVLDQVFAPLKHFAAYQLVVDTSTEFARGLAVAGILRSNPQSAEALTRQWIWAVKQLLPLQPPSLHSP</sequence>
<evidence type="ECO:0000256" key="3">
    <source>
        <dbReference type="ARBA" id="ARBA00023163"/>
    </source>
</evidence>
<keyword evidence="1" id="KW-0805">Transcription regulation</keyword>
<evidence type="ECO:0000313" key="7">
    <source>
        <dbReference type="Proteomes" id="UP000261948"/>
    </source>
</evidence>
<evidence type="ECO:0000256" key="2">
    <source>
        <dbReference type="ARBA" id="ARBA00023125"/>
    </source>
</evidence>
<organism evidence="6 7">
    <name type="scientific">Comamonas testosteroni</name>
    <name type="common">Pseudomonas testosteroni</name>
    <dbReference type="NCBI Taxonomy" id="285"/>
    <lineage>
        <taxon>Bacteria</taxon>
        <taxon>Pseudomonadati</taxon>
        <taxon>Pseudomonadota</taxon>
        <taxon>Betaproteobacteria</taxon>
        <taxon>Burkholderiales</taxon>
        <taxon>Comamonadaceae</taxon>
        <taxon>Comamonas</taxon>
    </lineage>
</organism>
<dbReference type="PANTHER" id="PTHR30055">
    <property type="entry name" value="HTH-TYPE TRANSCRIPTIONAL REGULATOR RUTR"/>
    <property type="match status" value="1"/>
</dbReference>
<protein>
    <submittedName>
        <fullName evidence="6">TetR/AcrR family transcriptional regulator</fullName>
    </submittedName>
</protein>
<dbReference type="InterPro" id="IPR001647">
    <property type="entry name" value="HTH_TetR"/>
</dbReference>
<keyword evidence="2 4" id="KW-0238">DNA-binding</keyword>
<dbReference type="Gene3D" id="1.10.357.10">
    <property type="entry name" value="Tetracycline Repressor, domain 2"/>
    <property type="match status" value="1"/>
</dbReference>
<reference evidence="6 7" key="1">
    <citation type="submission" date="2018-08" db="EMBL/GenBank/DDBJ databases">
        <title>Comamonas testosteroni strain SWCO2.</title>
        <authorList>
            <person name="Jiang N."/>
            <person name="Zhang X.Z."/>
        </authorList>
    </citation>
    <scope>NUCLEOTIDE SEQUENCE [LARGE SCALE GENOMIC DNA]</scope>
    <source>
        <strain evidence="6 7">SWCO2</strain>
    </source>
</reference>
<dbReference type="SUPFAM" id="SSF46689">
    <property type="entry name" value="Homeodomain-like"/>
    <property type="match status" value="1"/>
</dbReference>
<keyword evidence="3" id="KW-0804">Transcription</keyword>
<accession>A0A373FSJ3</accession>
<evidence type="ECO:0000256" key="4">
    <source>
        <dbReference type="PROSITE-ProRule" id="PRU00335"/>
    </source>
</evidence>
<evidence type="ECO:0000313" key="6">
    <source>
        <dbReference type="EMBL" id="RGE47110.1"/>
    </source>
</evidence>
<dbReference type="AlphaFoldDB" id="A0A373FSJ3"/>
<dbReference type="Proteomes" id="UP000261948">
    <property type="component" value="Unassembled WGS sequence"/>
</dbReference>